<organism evidence="1 2">
    <name type="scientific">Bacillus phage vB_BanS_Nate</name>
    <dbReference type="NCBI Taxonomy" id="2894788"/>
    <lineage>
        <taxon>Viruses</taxon>
        <taxon>Duplodnaviria</taxon>
        <taxon>Heunggongvirae</taxon>
        <taxon>Uroviricota</taxon>
        <taxon>Caudoviricetes</taxon>
        <taxon>Joanripponvirinae</taxon>
        <taxon>Natevirus</taxon>
        <taxon>Natevirus nate</taxon>
    </lineage>
</organism>
<evidence type="ECO:0000313" key="2">
    <source>
        <dbReference type="Proteomes" id="UP000827544"/>
    </source>
</evidence>
<name>A0AAE8YUW7_9CAUD</name>
<evidence type="ECO:0000313" key="1">
    <source>
        <dbReference type="EMBL" id="UGO51037.1"/>
    </source>
</evidence>
<sequence length="56" mass="6340">MRSRVEKTKQSPSLKFKVVVWALVLATTYLFGFGAGQASVYYKINDDVKVETVKNK</sequence>
<gene>
    <name evidence="1" type="ORF">NATE_184</name>
</gene>
<keyword evidence="2" id="KW-1185">Reference proteome</keyword>
<dbReference type="Proteomes" id="UP000827544">
    <property type="component" value="Segment"/>
</dbReference>
<reference evidence="1" key="1">
    <citation type="submission" date="2021-10" db="EMBL/GenBank/DDBJ databases">
        <authorList>
            <person name="Lavering E.D."/>
            <person name="James R."/>
            <person name="Fairholm J.D."/>
            <person name="Ogilvie B.H."/>
            <person name="Thurgood T.L."/>
            <person name="Robison R.A."/>
            <person name="Grose J.H."/>
        </authorList>
    </citation>
    <scope>NUCLEOTIDE SEQUENCE</scope>
</reference>
<proteinExistence type="predicted"/>
<accession>A0AAE8YUW7</accession>
<dbReference type="EMBL" id="OK499992">
    <property type="protein sequence ID" value="UGO51037.1"/>
    <property type="molecule type" value="Genomic_DNA"/>
</dbReference>
<protein>
    <submittedName>
        <fullName evidence="1">Uncharacterized protein</fullName>
    </submittedName>
</protein>